<comment type="caution">
    <text evidence="1">The sequence shown here is derived from an EMBL/GenBank/DDBJ whole genome shotgun (WGS) entry which is preliminary data.</text>
</comment>
<dbReference type="SUPFAM" id="SSF51197">
    <property type="entry name" value="Clavaminate synthase-like"/>
    <property type="match status" value="1"/>
</dbReference>
<keyword evidence="2" id="KW-1185">Reference proteome</keyword>
<gene>
    <name evidence="1" type="ORF">VB854_28480</name>
</gene>
<evidence type="ECO:0008006" key="3">
    <source>
        <dbReference type="Google" id="ProtNLM"/>
    </source>
</evidence>
<name>A0ABU5U8C2_9CYAN</name>
<evidence type="ECO:0000313" key="2">
    <source>
        <dbReference type="Proteomes" id="UP001301728"/>
    </source>
</evidence>
<dbReference type="EMBL" id="JAYGHT010000195">
    <property type="protein sequence ID" value="MEA5522873.1"/>
    <property type="molecule type" value="Genomic_DNA"/>
</dbReference>
<sequence length="144" mass="17159">MKKVGRIDDVNQFVLWCKSYECYLEKDKYYSGIKRRLYDFKFGIDERGLKLINRFCEPETILLLKYEIGGGLKLHRDSGAGKIAYSLSSVDYQFSWDGKIYNCKAGEIYQFDGKKLHGLNNKLHQERWCLVWWKKENDYQLSLF</sequence>
<reference evidence="1 2" key="1">
    <citation type="submission" date="2023-12" db="EMBL/GenBank/DDBJ databases">
        <title>Baltic Sea Cyanobacteria.</title>
        <authorList>
            <person name="Delbaje E."/>
            <person name="Fewer D.P."/>
            <person name="Shishido T.K."/>
        </authorList>
    </citation>
    <scope>NUCLEOTIDE SEQUENCE [LARGE SCALE GENOMIC DNA]</scope>
    <source>
        <strain evidence="1 2">CCNP 1315</strain>
    </source>
</reference>
<evidence type="ECO:0000313" key="1">
    <source>
        <dbReference type="EMBL" id="MEA5522873.1"/>
    </source>
</evidence>
<accession>A0ABU5U8C2</accession>
<dbReference type="RefSeq" id="WP_323274529.1">
    <property type="nucleotide sequence ID" value="NZ_JAYGHT010000195.1"/>
</dbReference>
<protein>
    <recommendedName>
        <fullName evidence="3">Aspartyl/asparaginy/proline hydroxylase domain-containing protein</fullName>
    </recommendedName>
</protein>
<proteinExistence type="predicted"/>
<organism evidence="1 2">
    <name type="scientific">Limnoraphis robusta CCNP1315</name>
    <dbReference type="NCBI Taxonomy" id="3110306"/>
    <lineage>
        <taxon>Bacteria</taxon>
        <taxon>Bacillati</taxon>
        <taxon>Cyanobacteriota</taxon>
        <taxon>Cyanophyceae</taxon>
        <taxon>Oscillatoriophycideae</taxon>
        <taxon>Oscillatoriales</taxon>
        <taxon>Sirenicapillariaceae</taxon>
        <taxon>Limnoraphis</taxon>
    </lineage>
</organism>
<dbReference type="Proteomes" id="UP001301728">
    <property type="component" value="Unassembled WGS sequence"/>
</dbReference>